<gene>
    <name evidence="7" type="ORF">CTheo_3457</name>
</gene>
<evidence type="ECO:0000256" key="1">
    <source>
        <dbReference type="ARBA" id="ARBA00004123"/>
    </source>
</evidence>
<dbReference type="AlphaFoldDB" id="A0A5N5QMS0"/>
<proteinExistence type="predicted"/>
<comment type="subcellular location">
    <subcellularLocation>
        <location evidence="1">Nucleus</location>
    </subcellularLocation>
</comment>
<dbReference type="GO" id="GO:0043124">
    <property type="term" value="P:negative regulation of canonical NF-kappaB signal transduction"/>
    <property type="evidence" value="ECO:0007669"/>
    <property type="project" value="InterPro"/>
</dbReference>
<dbReference type="GO" id="GO:0005634">
    <property type="term" value="C:nucleus"/>
    <property type="evidence" value="ECO:0007669"/>
    <property type="project" value="UniProtKB-SubCell"/>
</dbReference>
<feature type="region of interest" description="Disordered" evidence="6">
    <location>
        <begin position="82"/>
        <end position="111"/>
    </location>
</feature>
<keyword evidence="4" id="KW-0040">ANK repeat</keyword>
<protein>
    <submittedName>
        <fullName evidence="7">Uncharacterized protein</fullName>
    </submittedName>
</protein>
<feature type="compositionally biased region" description="Basic and acidic residues" evidence="6">
    <location>
        <begin position="384"/>
        <end position="396"/>
    </location>
</feature>
<keyword evidence="8" id="KW-1185">Reference proteome</keyword>
<dbReference type="PANTHER" id="PTHR15263:SF1">
    <property type="entry name" value="NF-KAPPA-B INHIBITOR-LIKE PROTEIN 1"/>
    <property type="match status" value="1"/>
</dbReference>
<dbReference type="OrthoDB" id="412109at2759"/>
<reference evidence="7 8" key="1">
    <citation type="journal article" date="2019" name="Fungal Biol. Biotechnol.">
        <title>Draft genome sequence of fastidious pathogen Ceratobasidium theobromae, which causes vascular-streak dieback in Theobroma cacao.</title>
        <authorList>
            <person name="Ali S.S."/>
            <person name="Asman A."/>
            <person name="Shao J."/>
            <person name="Firmansyah A.P."/>
            <person name="Susilo A.W."/>
            <person name="Rosmana A."/>
            <person name="McMahon P."/>
            <person name="Junaid M."/>
            <person name="Guest D."/>
            <person name="Kheng T.Y."/>
            <person name="Meinhardt L.W."/>
            <person name="Bailey B.A."/>
        </authorList>
    </citation>
    <scope>NUCLEOTIDE SEQUENCE [LARGE SCALE GENOMIC DNA]</scope>
    <source>
        <strain evidence="7 8">CT2</strain>
    </source>
</reference>
<evidence type="ECO:0000256" key="2">
    <source>
        <dbReference type="ARBA" id="ARBA00022553"/>
    </source>
</evidence>
<evidence type="ECO:0000313" key="7">
    <source>
        <dbReference type="EMBL" id="KAB5593075.1"/>
    </source>
</evidence>
<evidence type="ECO:0000256" key="3">
    <source>
        <dbReference type="ARBA" id="ARBA00022737"/>
    </source>
</evidence>
<keyword evidence="3" id="KW-0677">Repeat</keyword>
<accession>A0A5N5QMS0</accession>
<organism evidence="7 8">
    <name type="scientific">Ceratobasidium theobromae</name>
    <dbReference type="NCBI Taxonomy" id="1582974"/>
    <lineage>
        <taxon>Eukaryota</taxon>
        <taxon>Fungi</taxon>
        <taxon>Dikarya</taxon>
        <taxon>Basidiomycota</taxon>
        <taxon>Agaricomycotina</taxon>
        <taxon>Agaricomycetes</taxon>
        <taxon>Cantharellales</taxon>
        <taxon>Ceratobasidiaceae</taxon>
        <taxon>Ceratobasidium</taxon>
    </lineage>
</organism>
<name>A0A5N5QMS0_9AGAM</name>
<feature type="region of interest" description="Disordered" evidence="6">
    <location>
        <begin position="174"/>
        <end position="250"/>
    </location>
</feature>
<evidence type="ECO:0000256" key="4">
    <source>
        <dbReference type="ARBA" id="ARBA00023043"/>
    </source>
</evidence>
<dbReference type="InterPro" id="IPR038753">
    <property type="entry name" value="NFKBIL1"/>
</dbReference>
<evidence type="ECO:0000313" key="8">
    <source>
        <dbReference type="Proteomes" id="UP000383932"/>
    </source>
</evidence>
<keyword evidence="5" id="KW-0539">Nucleus</keyword>
<evidence type="ECO:0000256" key="5">
    <source>
        <dbReference type="ARBA" id="ARBA00023242"/>
    </source>
</evidence>
<dbReference type="Proteomes" id="UP000383932">
    <property type="component" value="Unassembled WGS sequence"/>
</dbReference>
<keyword evidence="2" id="KW-0597">Phosphoprotein</keyword>
<sequence length="396" mass="46057">MTTEYWGNEPRITDILRRMVELARQVSRVRATGGEPKSPRSRKEVDRMAKIAMQMAISSLDRPASSNRESVLESMLFRRVAEEKQKRGAKDRGREVRERERQLEERLAQERRSVERRMLEEREKVLELQEVKYEALKKREEAERNAIEQRAADEIRKAKEEVIRLTEEAELARQAASRAQEEAEQAKREAEQAKEGAKRAKDTEGAQEEIKRVKEELERAKEEAERQRQRADRAIEEQKQQIAKDEAGRQSLQEQQEITAWIRYRNQWRLLKRVSAAVQSGEFLRFEDIPWPTVVPPTSPSMITDAEVAGFLCSGPPIREGETLKSRIKDTLSTWHPDKFSGRWTRHVIESDRARVNEGIIAITRSGNKVLTEFASRSRRSHAQAKERVEQRALQG</sequence>
<feature type="compositionally biased region" description="Basic and acidic residues" evidence="6">
    <location>
        <begin position="179"/>
        <end position="248"/>
    </location>
</feature>
<dbReference type="EMBL" id="SSOP01000046">
    <property type="protein sequence ID" value="KAB5593075.1"/>
    <property type="molecule type" value="Genomic_DNA"/>
</dbReference>
<evidence type="ECO:0000256" key="6">
    <source>
        <dbReference type="SAM" id="MobiDB-lite"/>
    </source>
</evidence>
<comment type="caution">
    <text evidence="7">The sequence shown here is derived from an EMBL/GenBank/DDBJ whole genome shotgun (WGS) entry which is preliminary data.</text>
</comment>
<feature type="region of interest" description="Disordered" evidence="6">
    <location>
        <begin position="375"/>
        <end position="396"/>
    </location>
</feature>
<dbReference type="PANTHER" id="PTHR15263">
    <property type="entry name" value="I-KAPPA-B-LIKE PROTEIN IKBL"/>
    <property type="match status" value="1"/>
</dbReference>